<evidence type="ECO:0000256" key="1">
    <source>
        <dbReference type="SAM" id="Phobius"/>
    </source>
</evidence>
<evidence type="ECO:0000313" key="2">
    <source>
        <dbReference type="EMBL" id="GAB20076.1"/>
    </source>
</evidence>
<feature type="transmembrane region" description="Helical" evidence="1">
    <location>
        <begin position="30"/>
        <end position="48"/>
    </location>
</feature>
<feature type="transmembrane region" description="Helical" evidence="1">
    <location>
        <begin position="55"/>
        <end position="88"/>
    </location>
</feature>
<keyword evidence="3" id="KW-1185">Reference proteome</keyword>
<keyword evidence="1" id="KW-0472">Membrane</keyword>
<accession>H0R4S5</accession>
<sequence>MTDRMAASVVLGLATGLVTAEVIGNTRIGLAIGLALGAILGWVPTKLLPRTIVALACLAGLIGGFVFGNLWLLIASVVSVISLCGYLVRVHPNNQTRTQTLRK</sequence>
<dbReference type="Proteomes" id="UP000035034">
    <property type="component" value="Unassembled WGS sequence"/>
</dbReference>
<dbReference type="AlphaFoldDB" id="H0R4S5"/>
<reference evidence="2 3" key="1">
    <citation type="submission" date="2011-12" db="EMBL/GenBank/DDBJ databases">
        <title>Whole genome shotgun sequence of Gordonia effusa NBRC 100432.</title>
        <authorList>
            <person name="Yoshida I."/>
            <person name="Takarada H."/>
            <person name="Hosoyama A."/>
            <person name="Tsuchikane K."/>
            <person name="Katsumata H."/>
            <person name="Yamazaki S."/>
            <person name="Fujita N."/>
        </authorList>
    </citation>
    <scope>NUCLEOTIDE SEQUENCE [LARGE SCALE GENOMIC DNA]</scope>
    <source>
        <strain evidence="2 3">NBRC 100432</strain>
    </source>
</reference>
<organism evidence="2 3">
    <name type="scientific">Gordonia effusa NBRC 100432</name>
    <dbReference type="NCBI Taxonomy" id="1077974"/>
    <lineage>
        <taxon>Bacteria</taxon>
        <taxon>Bacillati</taxon>
        <taxon>Actinomycetota</taxon>
        <taxon>Actinomycetes</taxon>
        <taxon>Mycobacteriales</taxon>
        <taxon>Gordoniaceae</taxon>
        <taxon>Gordonia</taxon>
    </lineage>
</organism>
<dbReference type="RefSeq" id="WP_007319411.1">
    <property type="nucleotide sequence ID" value="NZ_BAEH01000105.1"/>
</dbReference>
<proteinExistence type="predicted"/>
<comment type="caution">
    <text evidence="2">The sequence shown here is derived from an EMBL/GenBank/DDBJ whole genome shotgun (WGS) entry which is preliminary data.</text>
</comment>
<keyword evidence="1" id="KW-1133">Transmembrane helix</keyword>
<keyword evidence="1" id="KW-0812">Transmembrane</keyword>
<gene>
    <name evidence="2" type="ORF">GOEFS_105_00870</name>
</gene>
<evidence type="ECO:0000313" key="3">
    <source>
        <dbReference type="Proteomes" id="UP000035034"/>
    </source>
</evidence>
<name>H0R4S5_9ACTN</name>
<protein>
    <submittedName>
        <fullName evidence="2">Uncharacterized protein</fullName>
    </submittedName>
</protein>
<dbReference type="EMBL" id="BAEH01000105">
    <property type="protein sequence ID" value="GAB20076.1"/>
    <property type="molecule type" value="Genomic_DNA"/>
</dbReference>